<keyword evidence="4" id="KW-1185">Reference proteome</keyword>
<organism evidence="3 4">
    <name type="scientific">Dactylosporangium roseum</name>
    <dbReference type="NCBI Taxonomy" id="47989"/>
    <lineage>
        <taxon>Bacteria</taxon>
        <taxon>Bacillati</taxon>
        <taxon>Actinomycetota</taxon>
        <taxon>Actinomycetes</taxon>
        <taxon>Micromonosporales</taxon>
        <taxon>Micromonosporaceae</taxon>
        <taxon>Dactylosporangium</taxon>
    </lineage>
</organism>
<dbReference type="Proteomes" id="UP001058271">
    <property type="component" value="Chromosome"/>
</dbReference>
<dbReference type="EMBL" id="CP073721">
    <property type="protein sequence ID" value="UWZ36375.1"/>
    <property type="molecule type" value="Genomic_DNA"/>
</dbReference>
<feature type="compositionally biased region" description="Basic residues" evidence="1">
    <location>
        <begin position="364"/>
        <end position="379"/>
    </location>
</feature>
<feature type="region of interest" description="Disordered" evidence="1">
    <location>
        <begin position="237"/>
        <end position="409"/>
    </location>
</feature>
<feature type="compositionally biased region" description="Basic residues" evidence="1">
    <location>
        <begin position="331"/>
        <end position="352"/>
    </location>
</feature>
<dbReference type="PANTHER" id="PTHR35604:SF2">
    <property type="entry name" value="TRANSPOSASE INSH FOR INSERTION SEQUENCE ELEMENT IS5A-RELATED"/>
    <property type="match status" value="1"/>
</dbReference>
<sequence length="409" mass="45179">MRDALGPLFTDTDFTSGRFAGMYSPLGQPGLSPALLAMVTILQFRHNLSDADAAQAVADRISWKYALGLDLDDAGFDPSVLTEFRARLVVDERANALLELMLDRLKAAGLVRAGGRQRTDSTHVIAGVRRLNRIETVGETLRAALETIAGISPGWIAAAAGGRMGRTVRPQGRDQPAAAPQERLRAGPGRPDRRRRSQTPLGDRRRPGRGLDERTARGGDPAAGLAAAVRHHQYRPAAAEDHPGTVPSGRAGAFPVRPRGPLQQQTPQRTAARAADGVGRVEGSPDRVLRPRPAQPGHRRAHHASHRTRRDRHHRHPGQAHRPRPNPGRASHGRRLPQRRHHHRQRATGHHPARPDRRADRPQRRQGHLHPRRLHHQLGRGRGDLPRRGHQPINETRQARPGHLRILPP</sequence>
<evidence type="ECO:0000313" key="4">
    <source>
        <dbReference type="Proteomes" id="UP001058271"/>
    </source>
</evidence>
<evidence type="ECO:0000256" key="1">
    <source>
        <dbReference type="SAM" id="MobiDB-lite"/>
    </source>
</evidence>
<feature type="compositionally biased region" description="Low complexity" evidence="1">
    <location>
        <begin position="263"/>
        <end position="275"/>
    </location>
</feature>
<protein>
    <submittedName>
        <fullName evidence="3">Transposase</fullName>
    </submittedName>
</protein>
<feature type="compositionally biased region" description="Basic and acidic residues" evidence="1">
    <location>
        <begin position="353"/>
        <end position="363"/>
    </location>
</feature>
<dbReference type="InterPro" id="IPR008490">
    <property type="entry name" value="Transposase_InsH_N"/>
</dbReference>
<evidence type="ECO:0000259" key="2">
    <source>
        <dbReference type="Pfam" id="PF05598"/>
    </source>
</evidence>
<accession>A0ABY5Z5T0</accession>
<feature type="compositionally biased region" description="Basic and acidic residues" evidence="1">
    <location>
        <begin position="202"/>
        <end position="217"/>
    </location>
</feature>
<dbReference type="Pfam" id="PF05598">
    <property type="entry name" value="DUF772"/>
    <property type="match status" value="1"/>
</dbReference>
<dbReference type="PANTHER" id="PTHR35604">
    <property type="entry name" value="TRANSPOSASE INSH FOR INSERTION SEQUENCE ELEMENT IS5A-RELATED"/>
    <property type="match status" value="1"/>
</dbReference>
<name>A0ABY5Z5T0_9ACTN</name>
<feature type="domain" description="Transposase InsH N-terminal" evidence="2">
    <location>
        <begin position="11"/>
        <end position="87"/>
    </location>
</feature>
<feature type="compositionally biased region" description="Basic residues" evidence="1">
    <location>
        <begin position="297"/>
        <end position="324"/>
    </location>
</feature>
<proteinExistence type="predicted"/>
<reference evidence="3" key="1">
    <citation type="submission" date="2021-04" db="EMBL/GenBank/DDBJ databases">
        <title>Biosynthetic gene clusters of Dactylosporangioum roseum.</title>
        <authorList>
            <person name="Hartkoorn R.C."/>
            <person name="Beaudoing E."/>
            <person name="Hot D."/>
            <person name="Moureu S."/>
        </authorList>
    </citation>
    <scope>NUCLEOTIDE SEQUENCE</scope>
    <source>
        <strain evidence="3">NRRL B-16295</strain>
    </source>
</reference>
<feature type="region of interest" description="Disordered" evidence="1">
    <location>
        <begin position="163"/>
        <end position="222"/>
    </location>
</feature>
<evidence type="ECO:0000313" key="3">
    <source>
        <dbReference type="EMBL" id="UWZ36375.1"/>
    </source>
</evidence>
<gene>
    <name evidence="3" type="ORF">Drose_35975</name>
</gene>